<keyword evidence="7 13" id="KW-0735">Signal-anchor</keyword>
<organism evidence="14 15">
    <name type="scientific">Takifugu flavidus</name>
    <name type="common">sansaifugu</name>
    <dbReference type="NCBI Taxonomy" id="433684"/>
    <lineage>
        <taxon>Eukaryota</taxon>
        <taxon>Metazoa</taxon>
        <taxon>Chordata</taxon>
        <taxon>Craniata</taxon>
        <taxon>Vertebrata</taxon>
        <taxon>Euteleostomi</taxon>
        <taxon>Actinopterygii</taxon>
        <taxon>Neopterygii</taxon>
        <taxon>Teleostei</taxon>
        <taxon>Neoteleostei</taxon>
        <taxon>Acanthomorphata</taxon>
        <taxon>Eupercaria</taxon>
        <taxon>Tetraodontiformes</taxon>
        <taxon>Tetradontoidea</taxon>
        <taxon>Tetraodontidae</taxon>
        <taxon>Takifugu</taxon>
    </lineage>
</organism>
<evidence type="ECO:0000256" key="10">
    <source>
        <dbReference type="ARBA" id="ARBA00023098"/>
    </source>
</evidence>
<keyword evidence="10" id="KW-0443">Lipid metabolism</keyword>
<evidence type="ECO:0000256" key="3">
    <source>
        <dbReference type="ARBA" id="ARBA00008661"/>
    </source>
</evidence>
<evidence type="ECO:0000256" key="1">
    <source>
        <dbReference type="ARBA" id="ARBA00004323"/>
    </source>
</evidence>
<evidence type="ECO:0000256" key="8">
    <source>
        <dbReference type="ARBA" id="ARBA00022989"/>
    </source>
</evidence>
<evidence type="ECO:0000256" key="7">
    <source>
        <dbReference type="ARBA" id="ARBA00022968"/>
    </source>
</evidence>
<evidence type="ECO:0000256" key="6">
    <source>
        <dbReference type="ARBA" id="ARBA00022692"/>
    </source>
</evidence>
<keyword evidence="12" id="KW-0325">Glycoprotein</keyword>
<gene>
    <name evidence="14" type="ORF">D4764_06G0004830</name>
</gene>
<evidence type="ECO:0000256" key="12">
    <source>
        <dbReference type="ARBA" id="ARBA00023180"/>
    </source>
</evidence>
<evidence type="ECO:0000313" key="14">
    <source>
        <dbReference type="EMBL" id="TWW58953.1"/>
    </source>
</evidence>
<comment type="pathway">
    <text evidence="2">Protein modification; protein glycosylation.</text>
</comment>
<evidence type="ECO:0000256" key="5">
    <source>
        <dbReference type="ARBA" id="ARBA00022679"/>
    </source>
</evidence>
<protein>
    <recommendedName>
        <fullName evidence="13">Hexosyltransferase</fullName>
        <ecNumber evidence="13">2.4.1.-</ecNumber>
    </recommendedName>
</protein>
<name>A0A5C6MVF4_9TELE</name>
<dbReference type="Pfam" id="PF01762">
    <property type="entry name" value="Galactosyl_T"/>
    <property type="match status" value="1"/>
</dbReference>
<dbReference type="EC" id="2.4.1.-" evidence="13"/>
<dbReference type="GO" id="GO:0006629">
    <property type="term" value="P:lipid metabolic process"/>
    <property type="evidence" value="ECO:0007669"/>
    <property type="project" value="UniProtKB-KW"/>
</dbReference>
<evidence type="ECO:0000256" key="9">
    <source>
        <dbReference type="ARBA" id="ARBA00023034"/>
    </source>
</evidence>
<evidence type="ECO:0000256" key="4">
    <source>
        <dbReference type="ARBA" id="ARBA00022676"/>
    </source>
</evidence>
<keyword evidence="8 13" id="KW-1133">Transmembrane helix</keyword>
<keyword evidence="6 13" id="KW-0812">Transmembrane</keyword>
<dbReference type="PANTHER" id="PTHR11214:SF115">
    <property type="entry name" value="HEXOSYLTRANSFERASE"/>
    <property type="match status" value="1"/>
</dbReference>
<comment type="similarity">
    <text evidence="3 13">Belongs to the glycosyltransferase 31 family.</text>
</comment>
<dbReference type="FunFam" id="3.90.550.50:FF:000001">
    <property type="entry name" value="Hexosyltransferase"/>
    <property type="match status" value="1"/>
</dbReference>
<feature type="transmembrane region" description="Helical" evidence="13">
    <location>
        <begin position="55"/>
        <end position="78"/>
    </location>
</feature>
<dbReference type="GO" id="GO:0000139">
    <property type="term" value="C:Golgi membrane"/>
    <property type="evidence" value="ECO:0007669"/>
    <property type="project" value="UniProtKB-SubCell"/>
</dbReference>
<keyword evidence="15" id="KW-1185">Reference proteome</keyword>
<comment type="subcellular location">
    <subcellularLocation>
        <location evidence="1 13">Golgi apparatus membrane</location>
        <topology evidence="1 13">Single-pass type II membrane protein</topology>
    </subcellularLocation>
</comment>
<keyword evidence="5 14" id="KW-0808">Transferase</keyword>
<sequence>MLRHNGELLVLLERWFDVRMDAMTTDHQGSAPEEWEEPEHRRAQMKMAFQRSKPIFKHCFTILLLLCLLLTIFCYVVSRGPQGPNSLLLLHKHYQRFFNRSDTAQHQQAAAQPTNLTLIERSTAPSSEPLTAPPNSTEYHLAYPRNHRFIMDNAEACKTRTPFLVLMVPVAPHNLEARDAIRQTWGNQSVVQGEEVLTLFMLGITAGDDAEQVQDRIKQENLKHGDLIQSNFLDSYLNLTIKTMVIMDWLATYCSTAAYSMKIDSDMFLNIDNLVIMLKKPDIPKGDYLTGMLMIDRPVVRSHGSKWYVPEELFPESTYPPYTLGMGYVFSNDLPGRLVETSKSIKPFNIEDAYIGMCMRKLGIALTSPPDPSQFRAYNTRYDRCEYSRIITYILGTSEELIKYWTDLKKPEPPCITRENEVEQVQKEIKREDVKHSNLDFLLLLTIKTMVILDWLLHSVVMGITGWEIKKPQLLY</sequence>
<dbReference type="Gene3D" id="3.90.550.50">
    <property type="match status" value="1"/>
</dbReference>
<evidence type="ECO:0000256" key="2">
    <source>
        <dbReference type="ARBA" id="ARBA00004922"/>
    </source>
</evidence>
<dbReference type="InterPro" id="IPR002659">
    <property type="entry name" value="Glyco_trans_31"/>
</dbReference>
<evidence type="ECO:0000313" key="15">
    <source>
        <dbReference type="Proteomes" id="UP000324091"/>
    </source>
</evidence>
<dbReference type="GO" id="GO:0008499">
    <property type="term" value="F:N-acetyl-beta-D-glucosaminide beta-(1,3)-galactosyltransferase activity"/>
    <property type="evidence" value="ECO:0007669"/>
    <property type="project" value="TreeGrafter"/>
</dbReference>
<proteinExistence type="inferred from homology"/>
<keyword evidence="11 13" id="KW-0472">Membrane</keyword>
<evidence type="ECO:0000256" key="13">
    <source>
        <dbReference type="RuleBase" id="RU363063"/>
    </source>
</evidence>
<keyword evidence="9 13" id="KW-0333">Golgi apparatus</keyword>
<dbReference type="GO" id="GO:0006493">
    <property type="term" value="P:protein O-linked glycosylation"/>
    <property type="evidence" value="ECO:0007669"/>
    <property type="project" value="TreeGrafter"/>
</dbReference>
<evidence type="ECO:0000256" key="11">
    <source>
        <dbReference type="ARBA" id="ARBA00023136"/>
    </source>
</evidence>
<dbReference type="PANTHER" id="PTHR11214">
    <property type="entry name" value="BETA-1,3-N-ACETYLGLUCOSAMINYLTRANSFERASE"/>
    <property type="match status" value="1"/>
</dbReference>
<accession>A0A5C6MVF4</accession>
<keyword evidence="4 13" id="KW-0328">Glycosyltransferase</keyword>
<dbReference type="AlphaFoldDB" id="A0A5C6MVF4"/>
<reference evidence="14 15" key="1">
    <citation type="submission" date="2019-04" db="EMBL/GenBank/DDBJ databases">
        <title>Chromosome genome assembly for Takifugu flavidus.</title>
        <authorList>
            <person name="Xiao S."/>
        </authorList>
    </citation>
    <scope>NUCLEOTIDE SEQUENCE [LARGE SCALE GENOMIC DNA]</scope>
    <source>
        <strain evidence="14">HTHZ2018</strain>
        <tissue evidence="14">Muscle</tissue>
    </source>
</reference>
<dbReference type="EMBL" id="RHFK02000019">
    <property type="protein sequence ID" value="TWW58953.1"/>
    <property type="molecule type" value="Genomic_DNA"/>
</dbReference>
<dbReference type="Proteomes" id="UP000324091">
    <property type="component" value="Chromosome 6"/>
</dbReference>
<comment type="caution">
    <text evidence="14">The sequence shown here is derived from an EMBL/GenBank/DDBJ whole genome shotgun (WGS) entry which is preliminary data.</text>
</comment>